<dbReference type="InterPro" id="IPR001944">
    <property type="entry name" value="Glycoside_Hdrlase_35"/>
</dbReference>
<dbReference type="RefSeq" id="WP_072757086.1">
    <property type="nucleotide sequence ID" value="NZ_FRDJ01000001.1"/>
</dbReference>
<evidence type="ECO:0000259" key="3">
    <source>
        <dbReference type="Pfam" id="PF01301"/>
    </source>
</evidence>
<dbReference type="Gene3D" id="3.20.20.80">
    <property type="entry name" value="Glycosidases"/>
    <property type="match status" value="1"/>
</dbReference>
<dbReference type="GO" id="GO:0005975">
    <property type="term" value="P:carbohydrate metabolic process"/>
    <property type="evidence" value="ECO:0007669"/>
    <property type="project" value="InterPro"/>
</dbReference>
<dbReference type="EMBL" id="FRDJ01000001">
    <property type="protein sequence ID" value="SHN48589.1"/>
    <property type="molecule type" value="Genomic_DNA"/>
</dbReference>
<keyword evidence="6" id="KW-1185">Reference proteome</keyword>
<sequence>MINRQQRILGEELIVSAEIHYFRLAQEEWEKRIELAKDAGCNTIASYIPWLVHEQKRGSFDFSGNYDVAKFIDLVANYGMYFIARPGPFVMAELKNEGIPYWIYEEKPHLIPVSWNSKKVESAILVYNHPDFISEVERWYAELSKIIKPRLIQNCGNIIAIQLDNEIGMLHWVNNSPDLSDFTLDRFIDWLTEKYHDKLRYGFELEKDDHVYSLLRSPSQEYSEKFVEDYSIFIRQEYAIYVEKLKSIFENLGIDTNFIVNIHGTSGGRGHTFPIGISQLKETFPLSNVFPSTDIYLGEYSLHNFHDLWNINEMMNATSDKVYGSMEFECGSGDYGDNFGQRIDPNSTIQKAALCYIQGNRFLNYYLFSGGTNWKLDTEPFDGNGRIAFTGELHGFAAPVSPDGTPDYPYEYIKLANEPLKNIEKQTAGNFKLVYDDIYVAYLDEYYRTEYTFHNKKRPNIEIRRGYNFWDSFLKSLLIMGYRYRFIDLEKKEPIGDALLIIPAARYMSFSIQKKIVDFVNKGGKVLLYGDLPLYSSDGSPCTYLINNLEISPGEEYNASHKFFLSVYSPKGIFKEFRTYWARELKFEPTDNETEKLACISQIEKPCAVRKGNITVISTEFNGNLKFFEYILHSLGFYSKIKLTGTRKDVIGTFPFLLENENNKFLVVLNNDNYEKNVEILFEGKNIGNYRIKPKEIVFREIALR</sequence>
<dbReference type="GO" id="GO:0004553">
    <property type="term" value="F:hydrolase activity, hydrolyzing O-glycosyl compounds"/>
    <property type="evidence" value="ECO:0007669"/>
    <property type="project" value="InterPro"/>
</dbReference>
<dbReference type="AlphaFoldDB" id="A0A1M7RQT4"/>
<dbReference type="SUPFAM" id="SSF51445">
    <property type="entry name" value="(Trans)glycosidases"/>
    <property type="match status" value="1"/>
</dbReference>
<organism evidence="5 6">
    <name type="scientific">Fervidobacterium gondwanense DSM 13020</name>
    <dbReference type="NCBI Taxonomy" id="1121883"/>
    <lineage>
        <taxon>Bacteria</taxon>
        <taxon>Thermotogati</taxon>
        <taxon>Thermotogota</taxon>
        <taxon>Thermotogae</taxon>
        <taxon>Thermotogales</taxon>
        <taxon>Fervidobacteriaceae</taxon>
        <taxon>Fervidobacterium</taxon>
    </lineage>
</organism>
<dbReference type="OrthoDB" id="9813184at2"/>
<protein>
    <submittedName>
        <fullName evidence="5">Beta-galactosidase</fullName>
    </submittedName>
</protein>
<dbReference type="STRING" id="1121883.SAMN02745226_00016"/>
<dbReference type="InterPro" id="IPR031330">
    <property type="entry name" value="Gly_Hdrlase_35_cat"/>
</dbReference>
<comment type="similarity">
    <text evidence="1 2">Belongs to the glycosyl hydrolase 35 family.</text>
</comment>
<accession>A0A1M7RQT4</accession>
<dbReference type="Pfam" id="PF22369">
    <property type="entry name" value="GLMA_2nd"/>
    <property type="match status" value="1"/>
</dbReference>
<dbReference type="InterPro" id="IPR017853">
    <property type="entry name" value="GH"/>
</dbReference>
<reference evidence="6" key="1">
    <citation type="submission" date="2016-12" db="EMBL/GenBank/DDBJ databases">
        <authorList>
            <person name="Varghese N."/>
            <person name="Submissions S."/>
        </authorList>
    </citation>
    <scope>NUCLEOTIDE SEQUENCE [LARGE SCALE GENOMIC DNA]</scope>
    <source>
        <strain evidence="6">DSM 13020</strain>
    </source>
</reference>
<dbReference type="InterPro" id="IPR054746">
    <property type="entry name" value="GLMA-like_second"/>
</dbReference>
<dbReference type="Pfam" id="PF01301">
    <property type="entry name" value="Glyco_hydro_35"/>
    <property type="match status" value="1"/>
</dbReference>
<name>A0A1M7RQT4_FERGO</name>
<dbReference type="PANTHER" id="PTHR23421">
    <property type="entry name" value="BETA-GALACTOSIDASE RELATED"/>
    <property type="match status" value="1"/>
</dbReference>
<evidence type="ECO:0000313" key="6">
    <source>
        <dbReference type="Proteomes" id="UP000184207"/>
    </source>
</evidence>
<proteinExistence type="inferred from homology"/>
<dbReference type="PRINTS" id="PR00742">
    <property type="entry name" value="GLHYDRLASE35"/>
</dbReference>
<feature type="domain" description="GLMA-like second" evidence="4">
    <location>
        <begin position="461"/>
        <end position="561"/>
    </location>
</feature>
<feature type="domain" description="Glycoside hydrolase 35 catalytic" evidence="3">
    <location>
        <begin position="12"/>
        <end position="191"/>
    </location>
</feature>
<evidence type="ECO:0000259" key="4">
    <source>
        <dbReference type="Pfam" id="PF22369"/>
    </source>
</evidence>
<evidence type="ECO:0000313" key="5">
    <source>
        <dbReference type="EMBL" id="SHN48589.1"/>
    </source>
</evidence>
<gene>
    <name evidence="5" type="ORF">SAMN02745226_00016</name>
</gene>
<dbReference type="Proteomes" id="UP000184207">
    <property type="component" value="Unassembled WGS sequence"/>
</dbReference>
<evidence type="ECO:0000256" key="1">
    <source>
        <dbReference type="ARBA" id="ARBA00009809"/>
    </source>
</evidence>
<evidence type="ECO:0000256" key="2">
    <source>
        <dbReference type="RuleBase" id="RU003679"/>
    </source>
</evidence>